<name>A0A2T0BG51_9CLOT</name>
<gene>
    <name evidence="1" type="ORF">CLVI_13340</name>
</gene>
<dbReference type="Pfam" id="PF08812">
    <property type="entry name" value="YtxC"/>
    <property type="match status" value="1"/>
</dbReference>
<evidence type="ECO:0000313" key="1">
    <source>
        <dbReference type="EMBL" id="PRR82891.1"/>
    </source>
</evidence>
<accession>A0A2T0BG51</accession>
<comment type="caution">
    <text evidence="1">The sequence shown here is derived from an EMBL/GenBank/DDBJ whole genome shotgun (WGS) entry which is preliminary data.</text>
</comment>
<proteinExistence type="predicted"/>
<dbReference type="InterPro" id="IPR014199">
    <property type="entry name" value="Spore_YtxC"/>
</dbReference>
<dbReference type="AlphaFoldDB" id="A0A2T0BG51"/>
<keyword evidence="2" id="KW-1185">Reference proteome</keyword>
<dbReference type="NCBIfam" id="TIGR02834">
    <property type="entry name" value="spo_ytxC"/>
    <property type="match status" value="1"/>
</dbReference>
<protein>
    <submittedName>
        <fullName evidence="1">YtxC-like family protein</fullName>
    </submittedName>
</protein>
<reference evidence="1 2" key="1">
    <citation type="submission" date="2018-03" db="EMBL/GenBank/DDBJ databases">
        <title>Genome sequence of Clostridium vincentii DSM 10228.</title>
        <authorList>
            <person name="Poehlein A."/>
            <person name="Daniel R."/>
        </authorList>
    </citation>
    <scope>NUCLEOTIDE SEQUENCE [LARGE SCALE GENOMIC DNA]</scope>
    <source>
        <strain evidence="1 2">DSM 10228</strain>
    </source>
</reference>
<dbReference type="RefSeq" id="WP_106059329.1">
    <property type="nucleotide sequence ID" value="NZ_PVXQ01000011.1"/>
</dbReference>
<dbReference type="EMBL" id="PVXQ01000011">
    <property type="protein sequence ID" value="PRR82891.1"/>
    <property type="molecule type" value="Genomic_DNA"/>
</dbReference>
<dbReference type="Proteomes" id="UP000239471">
    <property type="component" value="Unassembled WGS sequence"/>
</dbReference>
<organism evidence="1 2">
    <name type="scientific">Clostridium vincentii</name>
    <dbReference type="NCBI Taxonomy" id="52704"/>
    <lineage>
        <taxon>Bacteria</taxon>
        <taxon>Bacillati</taxon>
        <taxon>Bacillota</taxon>
        <taxon>Clostridia</taxon>
        <taxon>Eubacteriales</taxon>
        <taxon>Clostridiaceae</taxon>
        <taxon>Clostridium</taxon>
    </lineage>
</organism>
<sequence>MVVQELAYSGDLDVVRELQELKALLKKKNIVIGIVESLDGITHVIKVVCDDEGDNEKNYTRINLYISNILYNIVIQEYKEKEMFQFLTDTYFFLKQEEILEVEEKIMNVLLLGGMPKDNIFIYCSNKVNTIIEKIKGCIEENKKININGFITFRMRELREDIEQVIDKVVEKYMVEKEYKEFIGLLKYFVDIQESKIEEVNLIVQPLGGYIINDGYGEDIFSLFLKDLTECKLGVDANIEDILISGLITNAPNHIIIHNKQECANKEFIDTILSVFGSRVTICDGCELCTSIIIK</sequence>
<evidence type="ECO:0000313" key="2">
    <source>
        <dbReference type="Proteomes" id="UP000239471"/>
    </source>
</evidence>
<dbReference type="OrthoDB" id="2986513at2"/>